<evidence type="ECO:0000256" key="1">
    <source>
        <dbReference type="ARBA" id="ARBA00004141"/>
    </source>
</evidence>
<name>A0A072NPG8_SCHAZ</name>
<evidence type="ECO:0000256" key="5">
    <source>
        <dbReference type="SAM" id="MobiDB-lite"/>
    </source>
</evidence>
<feature type="transmembrane region" description="Helical" evidence="6">
    <location>
        <begin position="271"/>
        <end position="292"/>
    </location>
</feature>
<feature type="region of interest" description="Disordered" evidence="5">
    <location>
        <begin position="502"/>
        <end position="522"/>
    </location>
</feature>
<evidence type="ECO:0000256" key="6">
    <source>
        <dbReference type="SAM" id="Phobius"/>
    </source>
</evidence>
<feature type="transmembrane region" description="Helical" evidence="6">
    <location>
        <begin position="313"/>
        <end position="332"/>
    </location>
</feature>
<comment type="similarity">
    <text evidence="2 4">Belongs to the GerABKA family.</text>
</comment>
<keyword evidence="3 4" id="KW-0472">Membrane</keyword>
<keyword evidence="6" id="KW-0812">Transmembrane</keyword>
<evidence type="ECO:0000313" key="7">
    <source>
        <dbReference type="EMBL" id="KEF38818.1"/>
    </source>
</evidence>
<feature type="transmembrane region" description="Helical" evidence="6">
    <location>
        <begin position="407"/>
        <end position="425"/>
    </location>
</feature>
<dbReference type="InterPro" id="IPR004995">
    <property type="entry name" value="Spore_Ger"/>
</dbReference>
<evidence type="ECO:0000256" key="2">
    <source>
        <dbReference type="ARBA" id="ARBA00005278"/>
    </source>
</evidence>
<dbReference type="PATRIC" id="fig|1348973.3.peg.1980"/>
<dbReference type="AlphaFoldDB" id="A0A072NPG8"/>
<dbReference type="EMBL" id="JJRY01000006">
    <property type="protein sequence ID" value="KEF38818.1"/>
    <property type="molecule type" value="Genomic_DNA"/>
</dbReference>
<dbReference type="OrthoDB" id="9772630at2"/>
<dbReference type="PIRSF" id="PIRSF005690">
    <property type="entry name" value="GerBA"/>
    <property type="match status" value="1"/>
</dbReference>
<sequence>MDFTNFKSIFKTSTQEQSKNHSGSEPMKKSLSRNINDNLQSLQSIYSNCSDVIFRHFMIYGKTKAVLIYIDGLSNIEEIDKSVLSPLMELTDKHSLTLNELLERKLPVSSIQKIGTVNEVIEQISSGNPVILIDYQATGFSVGLAKWEKRSIEEPTAESVIRGPRDGFTETLTVNTSLLRRRIKSPSLKMISLKIGLQSKTNVIITYVDNLADSTLIEEVRNRLERIDIDAVLESGYIEEFIEDSPFSPFPQVLNTERPDVVIANLLEGRVAILVDGTPFALIVPITFYSLLQSVEDYYQHFLISTLIRWLRYSFLLIALLLPAIYVAILTFHQEMVPTSLLLSIAKSREEVPFPALIEVLLMEITFEALREAGIRLPKQVGSAVSIVGALVIGQAAVSAGLVSAPMVMVVAVTGIASFTIPRYNSSIAIRLLRFPIITLAGTLGLLGIMLGIISIIVHLCSIRSFGVPYLAPLGPIKGRELKDVLIRAPWWSMRSRPHLTGEYNKHRQPPGQKPVPFKDPD</sequence>
<proteinExistence type="inferred from homology"/>
<dbReference type="Pfam" id="PF03323">
    <property type="entry name" value="GerA"/>
    <property type="match status" value="1"/>
</dbReference>
<reference evidence="7 8" key="1">
    <citation type="submission" date="2014-04" db="EMBL/GenBank/DDBJ databases">
        <title>Draft genome sequence of Bacillus azotoformans MEV2011, a (co-) denitrifying strain unable to grow in the presence of oxygen.</title>
        <authorList>
            <person name="Nielsen M."/>
            <person name="Schreiber L."/>
            <person name="Finster K."/>
            <person name="Schramm A."/>
        </authorList>
    </citation>
    <scope>NUCLEOTIDE SEQUENCE [LARGE SCALE GENOMIC DNA]</scope>
    <source>
        <strain evidence="7 8">MEV2011</strain>
    </source>
</reference>
<keyword evidence="6" id="KW-1133">Transmembrane helix</keyword>
<gene>
    <name evidence="7" type="ORF">M670_02032</name>
</gene>
<dbReference type="InterPro" id="IPR050768">
    <property type="entry name" value="UPF0353/GerABKA_families"/>
</dbReference>
<dbReference type="GO" id="GO:0009847">
    <property type="term" value="P:spore germination"/>
    <property type="evidence" value="ECO:0007669"/>
    <property type="project" value="UniProtKB-UniRule"/>
</dbReference>
<protein>
    <submittedName>
        <fullName evidence="7">ABC-type cobalamin transport system, permease component</fullName>
    </submittedName>
</protein>
<dbReference type="RefSeq" id="WP_051678157.1">
    <property type="nucleotide sequence ID" value="NZ_JJRY01000006.1"/>
</dbReference>
<evidence type="ECO:0000256" key="3">
    <source>
        <dbReference type="ARBA" id="ARBA00023136"/>
    </source>
</evidence>
<organism evidence="7 8">
    <name type="scientific">Schinkia azotoformans MEV2011</name>
    <dbReference type="NCBI Taxonomy" id="1348973"/>
    <lineage>
        <taxon>Bacteria</taxon>
        <taxon>Bacillati</taxon>
        <taxon>Bacillota</taxon>
        <taxon>Bacilli</taxon>
        <taxon>Bacillales</taxon>
        <taxon>Bacillaceae</taxon>
        <taxon>Calidifontibacillus/Schinkia group</taxon>
        <taxon>Schinkia</taxon>
    </lineage>
</organism>
<evidence type="ECO:0000256" key="4">
    <source>
        <dbReference type="PIRNR" id="PIRNR005690"/>
    </source>
</evidence>
<accession>A0A072NPG8</accession>
<dbReference type="GO" id="GO:0005886">
    <property type="term" value="C:plasma membrane"/>
    <property type="evidence" value="ECO:0007669"/>
    <property type="project" value="UniProtKB-SubCell"/>
</dbReference>
<feature type="transmembrane region" description="Helical" evidence="6">
    <location>
        <begin position="437"/>
        <end position="460"/>
    </location>
</feature>
<dbReference type="PANTHER" id="PTHR22550:SF5">
    <property type="entry name" value="LEUCINE ZIPPER PROTEIN 4"/>
    <property type="match status" value="1"/>
</dbReference>
<dbReference type="PANTHER" id="PTHR22550">
    <property type="entry name" value="SPORE GERMINATION PROTEIN"/>
    <property type="match status" value="1"/>
</dbReference>
<comment type="caution">
    <text evidence="7">The sequence shown here is derived from an EMBL/GenBank/DDBJ whole genome shotgun (WGS) entry which is preliminary data.</text>
</comment>
<comment type="subcellular location">
    <subcellularLocation>
        <location evidence="4">Cell membrane</location>
    </subcellularLocation>
    <subcellularLocation>
        <location evidence="1">Membrane</location>
        <topology evidence="1">Multi-pass membrane protein</topology>
    </subcellularLocation>
</comment>
<dbReference type="Proteomes" id="UP000027936">
    <property type="component" value="Unassembled WGS sequence"/>
</dbReference>
<evidence type="ECO:0000313" key="8">
    <source>
        <dbReference type="Proteomes" id="UP000027936"/>
    </source>
</evidence>